<keyword evidence="3" id="KW-1185">Reference proteome</keyword>
<organism evidence="2 3">
    <name type="scientific">Psychroflexus maritimus</name>
    <dbReference type="NCBI Taxonomy" id="2714865"/>
    <lineage>
        <taxon>Bacteria</taxon>
        <taxon>Pseudomonadati</taxon>
        <taxon>Bacteroidota</taxon>
        <taxon>Flavobacteriia</taxon>
        <taxon>Flavobacteriales</taxon>
        <taxon>Flavobacteriaceae</taxon>
        <taxon>Psychroflexus</taxon>
    </lineage>
</organism>
<name>A0A967DYC5_9FLAO</name>
<dbReference type="InterPro" id="IPR007060">
    <property type="entry name" value="FtsL/DivIC"/>
</dbReference>
<evidence type="ECO:0000313" key="2">
    <source>
        <dbReference type="EMBL" id="NGZ89675.1"/>
    </source>
</evidence>
<feature type="transmembrane region" description="Helical" evidence="1">
    <location>
        <begin position="20"/>
        <end position="39"/>
    </location>
</feature>
<comment type="caution">
    <text evidence="2">The sequence shown here is derived from an EMBL/GenBank/DDBJ whole genome shotgun (WGS) entry which is preliminary data.</text>
</comment>
<evidence type="ECO:0000256" key="1">
    <source>
        <dbReference type="SAM" id="Phobius"/>
    </source>
</evidence>
<keyword evidence="1" id="KW-1133">Transmembrane helix</keyword>
<dbReference type="Pfam" id="PF04977">
    <property type="entry name" value="DivIC"/>
    <property type="match status" value="1"/>
</dbReference>
<dbReference type="Proteomes" id="UP000643701">
    <property type="component" value="Unassembled WGS sequence"/>
</dbReference>
<proteinExistence type="predicted"/>
<keyword evidence="1" id="KW-0472">Membrane</keyword>
<accession>A0A967DYC5</accession>
<protein>
    <submittedName>
        <fullName evidence="2">Septum formation initiator family protein</fullName>
    </submittedName>
</protein>
<gene>
    <name evidence="2" type="ORF">G7034_05355</name>
</gene>
<dbReference type="EMBL" id="JAANAS010000039">
    <property type="protein sequence ID" value="NGZ89675.1"/>
    <property type="molecule type" value="Genomic_DNA"/>
</dbReference>
<sequence length="106" mass="13038">MNLNNLKSKTWLKIISNKYVFVGLLFGIWMLFFDANSWLNHRELNQDKKDLLKNKEYYLKEIENDHRILENLNDSIEIEKFARQQYYMKRPDEEIFIIEYADSLER</sequence>
<dbReference type="AlphaFoldDB" id="A0A967DYC5"/>
<evidence type="ECO:0000313" key="3">
    <source>
        <dbReference type="Proteomes" id="UP000643701"/>
    </source>
</evidence>
<keyword evidence="1" id="KW-0812">Transmembrane</keyword>
<reference evidence="2" key="1">
    <citation type="submission" date="2020-03" db="EMBL/GenBank/DDBJ databases">
        <title>Psychroflexus Maritimus sp. nov., isolate from marine sediment.</title>
        <authorList>
            <person name="Zhong Y.-L."/>
        </authorList>
    </citation>
    <scope>NUCLEOTIDE SEQUENCE</scope>
    <source>
        <strain evidence="2">C1</strain>
    </source>
</reference>
<dbReference type="RefSeq" id="WP_166399933.1">
    <property type="nucleotide sequence ID" value="NZ_JAANAS010000039.1"/>
</dbReference>